<evidence type="ECO:0000313" key="3">
    <source>
        <dbReference type="EMBL" id="GHE00752.1"/>
    </source>
</evidence>
<reference evidence="3" key="1">
    <citation type="journal article" date="2014" name="Int. J. Syst. Evol. Microbiol.">
        <title>Complete genome sequence of Corynebacterium casei LMG S-19264T (=DSM 44701T), isolated from a smear-ripened cheese.</title>
        <authorList>
            <consortium name="US DOE Joint Genome Institute (JGI-PGF)"/>
            <person name="Walter F."/>
            <person name="Albersmeier A."/>
            <person name="Kalinowski J."/>
            <person name="Ruckert C."/>
        </authorList>
    </citation>
    <scope>NUCLEOTIDE SEQUENCE</scope>
    <source>
        <strain evidence="3">CGMCC 1.10859</strain>
    </source>
</reference>
<feature type="chain" id="PRO_5042987911" description="Thioredoxin-related protein" evidence="2">
    <location>
        <begin position="29"/>
        <end position="138"/>
    </location>
</feature>
<gene>
    <name evidence="3" type="ORF">GCM10008024_13330</name>
    <name evidence="4" type="ORF">SAMN05444006_10622</name>
</gene>
<evidence type="ECO:0000313" key="4">
    <source>
        <dbReference type="EMBL" id="SDW69852.1"/>
    </source>
</evidence>
<dbReference type="AlphaFoldDB" id="A0AAN4ZYX9"/>
<dbReference type="Proteomes" id="UP000634647">
    <property type="component" value="Unassembled WGS sequence"/>
</dbReference>
<protein>
    <recommendedName>
        <fullName evidence="7">Thioredoxin-related protein</fullName>
    </recommendedName>
</protein>
<keyword evidence="2" id="KW-0732">Signal</keyword>
<dbReference type="PROSITE" id="PS51318">
    <property type="entry name" value="TAT"/>
    <property type="match status" value="1"/>
</dbReference>
<organism evidence="3 6">
    <name type="scientific">Allgaiera indica</name>
    <dbReference type="NCBI Taxonomy" id="765699"/>
    <lineage>
        <taxon>Bacteria</taxon>
        <taxon>Pseudomonadati</taxon>
        <taxon>Pseudomonadota</taxon>
        <taxon>Alphaproteobacteria</taxon>
        <taxon>Rhodobacterales</taxon>
        <taxon>Paracoccaceae</taxon>
        <taxon>Allgaiera</taxon>
    </lineage>
</organism>
<keyword evidence="1" id="KW-0676">Redox-active center</keyword>
<evidence type="ECO:0000313" key="6">
    <source>
        <dbReference type="Proteomes" id="UP000634647"/>
    </source>
</evidence>
<proteinExistence type="predicted"/>
<dbReference type="SUPFAM" id="SSF52833">
    <property type="entry name" value="Thioredoxin-like"/>
    <property type="match status" value="1"/>
</dbReference>
<evidence type="ECO:0008006" key="7">
    <source>
        <dbReference type="Google" id="ProtNLM"/>
    </source>
</evidence>
<evidence type="ECO:0000256" key="2">
    <source>
        <dbReference type="SAM" id="SignalP"/>
    </source>
</evidence>
<feature type="signal peptide" evidence="2">
    <location>
        <begin position="1"/>
        <end position="28"/>
    </location>
</feature>
<evidence type="ECO:0000256" key="1">
    <source>
        <dbReference type="ARBA" id="ARBA00023284"/>
    </source>
</evidence>
<dbReference type="EMBL" id="FNOB01000006">
    <property type="protein sequence ID" value="SDW69852.1"/>
    <property type="molecule type" value="Genomic_DNA"/>
</dbReference>
<dbReference type="InterPro" id="IPR006311">
    <property type="entry name" value="TAT_signal"/>
</dbReference>
<reference evidence="3" key="3">
    <citation type="submission" date="2023-06" db="EMBL/GenBank/DDBJ databases">
        <authorList>
            <person name="Sun Q."/>
            <person name="Zhou Y."/>
        </authorList>
    </citation>
    <scope>NUCLEOTIDE SEQUENCE</scope>
    <source>
        <strain evidence="3">CGMCC 1.10859</strain>
    </source>
</reference>
<evidence type="ECO:0000313" key="5">
    <source>
        <dbReference type="Proteomes" id="UP000199541"/>
    </source>
</evidence>
<keyword evidence="5" id="KW-1185">Reference proteome</keyword>
<name>A0AAN4ZYX9_9RHOB</name>
<dbReference type="Proteomes" id="UP000199541">
    <property type="component" value="Unassembled WGS sequence"/>
</dbReference>
<dbReference type="InterPro" id="IPR036249">
    <property type="entry name" value="Thioredoxin-like_sf"/>
</dbReference>
<dbReference type="InterPro" id="IPR017937">
    <property type="entry name" value="Thioredoxin_CS"/>
</dbReference>
<dbReference type="Gene3D" id="3.40.30.10">
    <property type="entry name" value="Glutaredoxin"/>
    <property type="match status" value="1"/>
</dbReference>
<dbReference type="RefSeq" id="WP_210184769.1">
    <property type="nucleotide sequence ID" value="NZ_BNAB01000005.1"/>
</dbReference>
<accession>A0AAN4ZYX9</accession>
<comment type="caution">
    <text evidence="3">The sequence shown here is derived from an EMBL/GenBank/DDBJ whole genome shotgun (WGS) entry which is preliminary data.</text>
</comment>
<sequence>MLFTRRFLLTALGAATVASGLSVGPAKAQASATQVPKGLVLVMFEQQGCPYCAAWNRDVGPTYSKTKEGQAAPLYRRDIHDPIPSGMKLTSPPQFTPTFVLLEDGTEVGRIQGYPGADFFWALLDGLLKKTKAAPPKA</sequence>
<dbReference type="PROSITE" id="PS00194">
    <property type="entry name" value="THIOREDOXIN_1"/>
    <property type="match status" value="1"/>
</dbReference>
<reference evidence="4 5" key="2">
    <citation type="submission" date="2016-10" db="EMBL/GenBank/DDBJ databases">
        <authorList>
            <person name="Varghese N."/>
            <person name="Submissions S."/>
        </authorList>
    </citation>
    <scope>NUCLEOTIDE SEQUENCE [LARGE SCALE GENOMIC DNA]</scope>
    <source>
        <strain evidence="4 5">DSM 24802</strain>
    </source>
</reference>
<dbReference type="EMBL" id="BNAB01000005">
    <property type="protein sequence ID" value="GHE00752.1"/>
    <property type="molecule type" value="Genomic_DNA"/>
</dbReference>